<name>A0A318JMS3_9NEIS</name>
<reference evidence="1 2" key="1">
    <citation type="submission" date="2018-05" db="EMBL/GenBank/DDBJ databases">
        <title>Genomic Encyclopedia of Type Strains, Phase IV (KMG-IV): sequencing the most valuable type-strain genomes for metagenomic binning, comparative biology and taxonomic classification.</title>
        <authorList>
            <person name="Goeker M."/>
        </authorList>
    </citation>
    <scope>NUCLEOTIDE SEQUENCE [LARGE SCALE GENOMIC DNA]</scope>
    <source>
        <strain evidence="1 2">DSM 25134</strain>
    </source>
</reference>
<dbReference type="EMBL" id="QJKC01000005">
    <property type="protein sequence ID" value="PXX49022.1"/>
    <property type="molecule type" value="Genomic_DNA"/>
</dbReference>
<dbReference type="OrthoDB" id="9155541at2"/>
<gene>
    <name evidence="1" type="ORF">DFR38_10558</name>
</gene>
<accession>A0A318JMS3</accession>
<comment type="caution">
    <text evidence="1">The sequence shown here is derived from an EMBL/GenBank/DDBJ whole genome shotgun (WGS) entry which is preliminary data.</text>
</comment>
<dbReference type="RefSeq" id="WP_146215940.1">
    <property type="nucleotide sequence ID" value="NZ_LNQU01000063.1"/>
</dbReference>
<dbReference type="Proteomes" id="UP000248395">
    <property type="component" value="Unassembled WGS sequence"/>
</dbReference>
<proteinExistence type="predicted"/>
<protein>
    <submittedName>
        <fullName evidence="1">Uncharacterized protein</fullName>
    </submittedName>
</protein>
<evidence type="ECO:0000313" key="1">
    <source>
        <dbReference type="EMBL" id="PXX49022.1"/>
    </source>
</evidence>
<dbReference type="AlphaFoldDB" id="A0A318JMS3"/>
<sequence length="200" mass="21908">MTKDDLLKFCTPGKVRLYPHSDGVNTYCSNGILAIRVAEAIKGAYTCLPNESPIPAMLEKHTDGHGNYEYVSLPFIPRPKNCRHCNGTGIRHDCTECNGVVIFPPDEDDEFCSKCGGTGMASNTADSIEVNCRCCDGTGEMPNHAVRMPNGQWMARRYLALIATLPNVTVSTRPVPDDSQYHALHFIFDGGEAICMPLNP</sequence>
<organism evidence="1 2">
    <name type="scientific">Aquitalea magnusonii</name>
    <dbReference type="NCBI Taxonomy" id="332411"/>
    <lineage>
        <taxon>Bacteria</taxon>
        <taxon>Pseudomonadati</taxon>
        <taxon>Pseudomonadota</taxon>
        <taxon>Betaproteobacteria</taxon>
        <taxon>Neisseriales</taxon>
        <taxon>Chromobacteriaceae</taxon>
        <taxon>Aquitalea</taxon>
    </lineage>
</organism>
<evidence type="ECO:0000313" key="2">
    <source>
        <dbReference type="Proteomes" id="UP000248395"/>
    </source>
</evidence>
<keyword evidence="2" id="KW-1185">Reference proteome</keyword>